<comment type="caution">
    <text evidence="2">The sequence shown here is derived from an EMBL/GenBank/DDBJ whole genome shotgun (WGS) entry which is preliminary data.</text>
</comment>
<sequence>MKPSYIFLINDYGLYNYESSPPYGHGYEQQIHDTGNYGYHAFDHHSPDNYHSGYHSHHLDYHDGQHHVGYFNKNYDHTLLAKTILWPLAGIALLGAAASLISNPVLLQLGVISGRRKRRDTEEVTGPDLNVDFNRLPQNLVIIKKINTERKKDNLRLYLNNFPAMKGVSMENRKQALENVASTETSVSDSSLDIPKRSSKFTREDNFIPIPLKIKPT</sequence>
<proteinExistence type="predicted"/>
<reference evidence="2" key="1">
    <citation type="submission" date="2021-04" db="EMBL/GenBank/DDBJ databases">
        <authorList>
            <person name="Tunstrom K."/>
        </authorList>
    </citation>
    <scope>NUCLEOTIDE SEQUENCE</scope>
</reference>
<dbReference type="EMBL" id="CAJQZP010000929">
    <property type="protein sequence ID" value="CAG4996626.1"/>
    <property type="molecule type" value="Genomic_DNA"/>
</dbReference>
<keyword evidence="3" id="KW-1185">Reference proteome</keyword>
<organism evidence="2 3">
    <name type="scientific">Parnassius apollo</name>
    <name type="common">Apollo butterfly</name>
    <name type="synonym">Papilio apollo</name>
    <dbReference type="NCBI Taxonomy" id="110799"/>
    <lineage>
        <taxon>Eukaryota</taxon>
        <taxon>Metazoa</taxon>
        <taxon>Ecdysozoa</taxon>
        <taxon>Arthropoda</taxon>
        <taxon>Hexapoda</taxon>
        <taxon>Insecta</taxon>
        <taxon>Pterygota</taxon>
        <taxon>Neoptera</taxon>
        <taxon>Endopterygota</taxon>
        <taxon>Lepidoptera</taxon>
        <taxon>Glossata</taxon>
        <taxon>Ditrysia</taxon>
        <taxon>Papilionoidea</taxon>
        <taxon>Papilionidae</taxon>
        <taxon>Parnassiinae</taxon>
        <taxon>Parnassini</taxon>
        <taxon>Parnassius</taxon>
        <taxon>Parnassius</taxon>
    </lineage>
</organism>
<evidence type="ECO:0000313" key="2">
    <source>
        <dbReference type="EMBL" id="CAG4996626.1"/>
    </source>
</evidence>
<dbReference type="Proteomes" id="UP000691718">
    <property type="component" value="Unassembled WGS sequence"/>
</dbReference>
<name>A0A8S3X474_PARAO</name>
<keyword evidence="1" id="KW-0812">Transmembrane</keyword>
<keyword evidence="1" id="KW-0472">Membrane</keyword>
<feature type="transmembrane region" description="Helical" evidence="1">
    <location>
        <begin position="84"/>
        <end position="109"/>
    </location>
</feature>
<gene>
    <name evidence="2" type="ORF">PAPOLLO_LOCUS13037</name>
</gene>
<evidence type="ECO:0000256" key="1">
    <source>
        <dbReference type="SAM" id="Phobius"/>
    </source>
</evidence>
<accession>A0A8S3X474</accession>
<dbReference type="OrthoDB" id="6423999at2759"/>
<dbReference type="AlphaFoldDB" id="A0A8S3X474"/>
<evidence type="ECO:0000313" key="3">
    <source>
        <dbReference type="Proteomes" id="UP000691718"/>
    </source>
</evidence>
<keyword evidence="1" id="KW-1133">Transmembrane helix</keyword>
<protein>
    <submittedName>
        <fullName evidence="2">(apollo) hypothetical protein</fullName>
    </submittedName>
</protein>